<protein>
    <submittedName>
        <fullName evidence="2">Uncharacterized protein</fullName>
    </submittedName>
</protein>
<reference evidence="2 3" key="1">
    <citation type="journal article" date="2018" name="Nat. Ecol. Evol.">
        <title>Shark genomes provide insights into elasmobranch evolution and the origin of vertebrates.</title>
        <authorList>
            <person name="Hara Y"/>
            <person name="Yamaguchi K"/>
            <person name="Onimaru K"/>
            <person name="Kadota M"/>
            <person name="Koyanagi M"/>
            <person name="Keeley SD"/>
            <person name="Tatsumi K"/>
            <person name="Tanaka K"/>
            <person name="Motone F"/>
            <person name="Kageyama Y"/>
            <person name="Nozu R"/>
            <person name="Adachi N"/>
            <person name="Nishimura O"/>
            <person name="Nakagawa R"/>
            <person name="Tanegashima C"/>
            <person name="Kiyatake I"/>
            <person name="Matsumoto R"/>
            <person name="Murakumo K"/>
            <person name="Nishida K"/>
            <person name="Terakita A"/>
            <person name="Kuratani S"/>
            <person name="Sato K"/>
            <person name="Hyodo S Kuraku.S."/>
        </authorList>
    </citation>
    <scope>NUCLEOTIDE SEQUENCE [LARGE SCALE GENOMIC DNA]</scope>
</reference>
<comment type="caution">
    <text evidence="2">The sequence shown here is derived from an EMBL/GenBank/DDBJ whole genome shotgun (WGS) entry which is preliminary data.</text>
</comment>
<evidence type="ECO:0000313" key="2">
    <source>
        <dbReference type="EMBL" id="GCC43184.1"/>
    </source>
</evidence>
<feature type="compositionally biased region" description="Low complexity" evidence="1">
    <location>
        <begin position="138"/>
        <end position="155"/>
    </location>
</feature>
<organism evidence="2 3">
    <name type="scientific">Chiloscyllium punctatum</name>
    <name type="common">Brownbanded bambooshark</name>
    <name type="synonym">Hemiscyllium punctatum</name>
    <dbReference type="NCBI Taxonomy" id="137246"/>
    <lineage>
        <taxon>Eukaryota</taxon>
        <taxon>Metazoa</taxon>
        <taxon>Chordata</taxon>
        <taxon>Craniata</taxon>
        <taxon>Vertebrata</taxon>
        <taxon>Chondrichthyes</taxon>
        <taxon>Elasmobranchii</taxon>
        <taxon>Galeomorphii</taxon>
        <taxon>Galeoidea</taxon>
        <taxon>Orectolobiformes</taxon>
        <taxon>Hemiscylliidae</taxon>
        <taxon>Chiloscyllium</taxon>
    </lineage>
</organism>
<evidence type="ECO:0000313" key="3">
    <source>
        <dbReference type="Proteomes" id="UP000287033"/>
    </source>
</evidence>
<feature type="compositionally biased region" description="Low complexity" evidence="1">
    <location>
        <begin position="110"/>
        <end position="119"/>
    </location>
</feature>
<feature type="region of interest" description="Disordered" evidence="1">
    <location>
        <begin position="1"/>
        <end position="179"/>
    </location>
</feature>
<dbReference type="OrthoDB" id="9950828at2759"/>
<dbReference type="Proteomes" id="UP000287033">
    <property type="component" value="Unassembled WGS sequence"/>
</dbReference>
<feature type="compositionally biased region" description="Basic and acidic residues" evidence="1">
    <location>
        <begin position="90"/>
        <end position="106"/>
    </location>
</feature>
<name>A0A401TKP2_CHIPU</name>
<feature type="compositionally biased region" description="Basic and acidic residues" evidence="1">
    <location>
        <begin position="51"/>
        <end position="66"/>
    </location>
</feature>
<keyword evidence="3" id="KW-1185">Reference proteome</keyword>
<gene>
    <name evidence="2" type="ORF">chiPu_0026991</name>
</gene>
<dbReference type="EMBL" id="BEZZ01092073">
    <property type="protein sequence ID" value="GCC43184.1"/>
    <property type="molecule type" value="Genomic_DNA"/>
</dbReference>
<dbReference type="STRING" id="137246.A0A401TKP2"/>
<sequence>MWIKAVFTTTEAQKGAPDSAHRWHRGGSGKAGEPAAALAPPEPGLLPHRPSPGERRHEPRGKAPSRERRRRGGRSAKGKQRCVLGNIDLQSKEILARHKLRSEGPRGTKSAAPNPASPEEPGRAGTRRPEPVPPPNPTASTTTTSTTTTSTTTVTKEPEAGPKATSNVLRVKPFPEGTTKELKIKLVKVESGDRETFIASEVDEKRIRLSDLTIENSGAEVVRACR</sequence>
<accession>A0A401TKP2</accession>
<feature type="compositionally biased region" description="Basic residues" evidence="1">
    <location>
        <begin position="67"/>
        <end position="80"/>
    </location>
</feature>
<evidence type="ECO:0000256" key="1">
    <source>
        <dbReference type="SAM" id="MobiDB-lite"/>
    </source>
</evidence>
<proteinExistence type="predicted"/>
<dbReference type="AlphaFoldDB" id="A0A401TKP2"/>
<dbReference type="OMA" id="MWIKAVF"/>